<reference evidence="2" key="1">
    <citation type="submission" date="2009-02" db="EMBL/GenBank/DDBJ databases">
        <authorList>
            <person name="Fulton L."/>
            <person name="Clifton S."/>
            <person name="Fulton B."/>
            <person name="Xu J."/>
            <person name="Minx P."/>
            <person name="Pepin K.H."/>
            <person name="Johnson M."/>
            <person name="Bhonagiri V."/>
            <person name="Nash W.E."/>
            <person name="Mardis E.R."/>
            <person name="Wilson R.K."/>
        </authorList>
    </citation>
    <scope>NUCLEOTIDE SEQUENCE [LARGE SCALE GENOMIC DNA]</scope>
    <source>
        <strain evidence="2">DSM 15053</strain>
    </source>
</reference>
<organism evidence="2 3">
    <name type="scientific">[Clostridium] hylemonae DSM 15053</name>
    <dbReference type="NCBI Taxonomy" id="553973"/>
    <lineage>
        <taxon>Bacteria</taxon>
        <taxon>Bacillati</taxon>
        <taxon>Bacillota</taxon>
        <taxon>Clostridia</taxon>
        <taxon>Lachnospirales</taxon>
        <taxon>Lachnospiraceae</taxon>
    </lineage>
</organism>
<proteinExistence type="predicted"/>
<dbReference type="Proteomes" id="UP000004893">
    <property type="component" value="Unassembled WGS sequence"/>
</dbReference>
<dbReference type="HOGENOM" id="CLU_1044698_0_0_9"/>
<reference evidence="2" key="2">
    <citation type="submission" date="2013-06" db="EMBL/GenBank/DDBJ databases">
        <title>Draft genome sequence of Clostridium hylemonae (DSM 15053).</title>
        <authorList>
            <person name="Sudarsanam P."/>
            <person name="Ley R."/>
            <person name="Guruge J."/>
            <person name="Turnbaugh P.J."/>
            <person name="Mahowald M."/>
            <person name="Liep D."/>
            <person name="Gordon J."/>
        </authorList>
    </citation>
    <scope>NUCLEOTIDE SEQUENCE</scope>
    <source>
        <strain evidence="2">DSM 15053</strain>
    </source>
</reference>
<evidence type="ECO:0000313" key="3">
    <source>
        <dbReference type="Proteomes" id="UP000004893"/>
    </source>
</evidence>
<accession>C0C2N7</accession>
<dbReference type="STRING" id="553973.CLOHYLEM_06343"/>
<dbReference type="EMBL" id="ABYI02000023">
    <property type="protein sequence ID" value="EEG73661.1"/>
    <property type="molecule type" value="Genomic_DNA"/>
</dbReference>
<feature type="signal peptide" evidence="1">
    <location>
        <begin position="1"/>
        <end position="31"/>
    </location>
</feature>
<protein>
    <recommendedName>
        <fullName evidence="4">Lysozyme inhibitor LprI N-terminal domain-containing protein</fullName>
    </recommendedName>
</protein>
<evidence type="ECO:0000256" key="1">
    <source>
        <dbReference type="SAM" id="SignalP"/>
    </source>
</evidence>
<keyword evidence="3" id="KW-1185">Reference proteome</keyword>
<comment type="caution">
    <text evidence="2">The sequence shown here is derived from an EMBL/GenBank/DDBJ whole genome shotgun (WGS) entry which is preliminary data.</text>
</comment>
<name>C0C2N7_9FIRM</name>
<sequence length="266" mass="31516">MRKRHFIKKGKRFVCIFLIPLFVLTISGEKAEVVFADDGKNITQNWAAAAVFYNTTADETETYHMTDEEFINTKTELESRLVYAYSTYYNKLPEAEGEALKEAQKAWIDCYYSYVSALEQRWLEPVKIFFGVTGKERRTNVYREFILLLLTNRITDLEEWNAGEFAEMEEAFAPFKKSELEKEKEQLQVDMGLCLYVIQEEYRQKIKAAHKKYFTFLESDERFISLITNENEIIITAEGLLQVQRMSYLTSVHYQGCRFFRREREE</sequence>
<gene>
    <name evidence="2" type="ORF">CLOHYLEM_06343</name>
</gene>
<evidence type="ECO:0000313" key="2">
    <source>
        <dbReference type="EMBL" id="EEG73661.1"/>
    </source>
</evidence>
<feature type="chain" id="PRO_5039667621" description="Lysozyme inhibitor LprI N-terminal domain-containing protein" evidence="1">
    <location>
        <begin position="32"/>
        <end position="266"/>
    </location>
</feature>
<keyword evidence="1" id="KW-0732">Signal</keyword>
<dbReference type="AlphaFoldDB" id="C0C2N7"/>
<evidence type="ECO:0008006" key="4">
    <source>
        <dbReference type="Google" id="ProtNLM"/>
    </source>
</evidence>